<dbReference type="SUPFAM" id="SSF52047">
    <property type="entry name" value="RNI-like"/>
    <property type="match status" value="1"/>
</dbReference>
<dbReference type="SUPFAM" id="SSF52058">
    <property type="entry name" value="L domain-like"/>
    <property type="match status" value="3"/>
</dbReference>
<dbReference type="FunFam" id="3.80.10.10:FF:000649">
    <property type="entry name" value="Leucine Rich Repeat family protein"/>
    <property type="match status" value="1"/>
</dbReference>
<evidence type="ECO:0000256" key="7">
    <source>
        <dbReference type="ARBA" id="ARBA00022737"/>
    </source>
</evidence>
<evidence type="ECO:0000256" key="10">
    <source>
        <dbReference type="ARBA" id="ARBA00023180"/>
    </source>
</evidence>
<dbReference type="PANTHER" id="PTHR48063">
    <property type="entry name" value="LRR RECEPTOR-LIKE KINASE"/>
    <property type="match status" value="1"/>
</dbReference>
<evidence type="ECO:0000256" key="2">
    <source>
        <dbReference type="ARBA" id="ARBA00009592"/>
    </source>
</evidence>
<dbReference type="InterPro" id="IPR046956">
    <property type="entry name" value="RLP23-like"/>
</dbReference>
<evidence type="ECO:0000256" key="8">
    <source>
        <dbReference type="ARBA" id="ARBA00022989"/>
    </source>
</evidence>
<feature type="chain" id="PRO_5039631913" description="Leucine-rich repeat-containing N-terminal plant-type domain-containing protein" evidence="12">
    <location>
        <begin position="35"/>
        <end position="1013"/>
    </location>
</feature>
<evidence type="ECO:0000256" key="12">
    <source>
        <dbReference type="SAM" id="SignalP"/>
    </source>
</evidence>
<dbReference type="GO" id="GO:0005886">
    <property type="term" value="C:plasma membrane"/>
    <property type="evidence" value="ECO:0007669"/>
    <property type="project" value="UniProtKB-SubCell"/>
</dbReference>
<evidence type="ECO:0000256" key="11">
    <source>
        <dbReference type="SAM" id="Phobius"/>
    </source>
</evidence>
<evidence type="ECO:0000313" key="14">
    <source>
        <dbReference type="EMBL" id="KAJ0978431.1"/>
    </source>
</evidence>
<dbReference type="Pfam" id="PF12799">
    <property type="entry name" value="LRR_4"/>
    <property type="match status" value="1"/>
</dbReference>
<gene>
    <name evidence="14" type="ORF">J5N97_013905</name>
</gene>
<evidence type="ECO:0000256" key="4">
    <source>
        <dbReference type="ARBA" id="ARBA00022614"/>
    </source>
</evidence>
<feature type="transmembrane region" description="Helical" evidence="11">
    <location>
        <begin position="958"/>
        <end position="982"/>
    </location>
</feature>
<accession>A0A9D5CRN3</accession>
<dbReference type="InterPro" id="IPR003591">
    <property type="entry name" value="Leu-rich_rpt_typical-subtyp"/>
</dbReference>
<keyword evidence="8 11" id="KW-1133">Transmembrane helix</keyword>
<dbReference type="Proteomes" id="UP001085076">
    <property type="component" value="Miscellaneous, Linkage group lg03"/>
</dbReference>
<dbReference type="Pfam" id="PF00560">
    <property type="entry name" value="LRR_1"/>
    <property type="match status" value="7"/>
</dbReference>
<dbReference type="FunFam" id="3.80.10.10:FF:000095">
    <property type="entry name" value="LRR receptor-like serine/threonine-protein kinase GSO1"/>
    <property type="match status" value="1"/>
</dbReference>
<comment type="similarity">
    <text evidence="2">Belongs to the RLP family.</text>
</comment>
<dbReference type="EMBL" id="JAGGNH010000003">
    <property type="protein sequence ID" value="KAJ0978431.1"/>
    <property type="molecule type" value="Genomic_DNA"/>
</dbReference>
<dbReference type="Gene3D" id="3.80.10.10">
    <property type="entry name" value="Ribonuclease Inhibitor"/>
    <property type="match status" value="4"/>
</dbReference>
<dbReference type="InterPro" id="IPR001611">
    <property type="entry name" value="Leu-rich_rpt"/>
</dbReference>
<keyword evidence="10" id="KW-0325">Glycoprotein</keyword>
<evidence type="ECO:0000256" key="3">
    <source>
        <dbReference type="ARBA" id="ARBA00022475"/>
    </source>
</evidence>
<protein>
    <recommendedName>
        <fullName evidence="13">Leucine-rich repeat-containing N-terminal plant-type domain-containing protein</fullName>
    </recommendedName>
</protein>
<dbReference type="Pfam" id="PF08263">
    <property type="entry name" value="LRRNT_2"/>
    <property type="match status" value="1"/>
</dbReference>
<dbReference type="FunFam" id="3.80.10.10:FF:000111">
    <property type="entry name" value="LRR receptor-like serine/threonine-protein kinase ERECTA"/>
    <property type="match status" value="1"/>
</dbReference>
<keyword evidence="9 11" id="KW-0472">Membrane</keyword>
<keyword evidence="4" id="KW-0433">Leucine-rich repeat</keyword>
<feature type="domain" description="Leucine-rich repeat-containing N-terminal plant-type" evidence="13">
    <location>
        <begin position="51"/>
        <end position="90"/>
    </location>
</feature>
<dbReference type="InterPro" id="IPR025875">
    <property type="entry name" value="Leu-rich_rpt_4"/>
</dbReference>
<dbReference type="PROSITE" id="PS51257">
    <property type="entry name" value="PROKAR_LIPOPROTEIN"/>
    <property type="match status" value="1"/>
</dbReference>
<reference evidence="14" key="1">
    <citation type="submission" date="2021-03" db="EMBL/GenBank/DDBJ databases">
        <authorList>
            <person name="Li Z."/>
            <person name="Yang C."/>
        </authorList>
    </citation>
    <scope>NUCLEOTIDE SEQUENCE</scope>
    <source>
        <strain evidence="14">Dzin_1.0</strain>
        <tissue evidence="14">Leaf</tissue>
    </source>
</reference>
<dbReference type="PROSITE" id="PS51450">
    <property type="entry name" value="LRR"/>
    <property type="match status" value="1"/>
</dbReference>
<dbReference type="OrthoDB" id="655010at2759"/>
<evidence type="ECO:0000256" key="5">
    <source>
        <dbReference type="ARBA" id="ARBA00022692"/>
    </source>
</evidence>
<dbReference type="InterPro" id="IPR032675">
    <property type="entry name" value="LRR_dom_sf"/>
</dbReference>
<evidence type="ECO:0000259" key="13">
    <source>
        <dbReference type="Pfam" id="PF08263"/>
    </source>
</evidence>
<evidence type="ECO:0000256" key="9">
    <source>
        <dbReference type="ARBA" id="ARBA00023136"/>
    </source>
</evidence>
<evidence type="ECO:0000256" key="6">
    <source>
        <dbReference type="ARBA" id="ARBA00022729"/>
    </source>
</evidence>
<keyword evidence="7" id="KW-0677">Repeat</keyword>
<comment type="subcellular location">
    <subcellularLocation>
        <location evidence="1">Cell membrane</location>
        <topology evidence="1">Single-pass type I membrane protein</topology>
    </subcellularLocation>
</comment>
<evidence type="ECO:0000313" key="15">
    <source>
        <dbReference type="Proteomes" id="UP001085076"/>
    </source>
</evidence>
<dbReference type="FunFam" id="3.80.10.10:FF:000383">
    <property type="entry name" value="Leucine-rich repeat receptor protein kinase EMS1"/>
    <property type="match status" value="1"/>
</dbReference>
<evidence type="ECO:0000256" key="1">
    <source>
        <dbReference type="ARBA" id="ARBA00004251"/>
    </source>
</evidence>
<keyword evidence="3" id="KW-1003">Cell membrane</keyword>
<dbReference type="Pfam" id="PF13855">
    <property type="entry name" value="LRR_8"/>
    <property type="match status" value="1"/>
</dbReference>
<dbReference type="AlphaFoldDB" id="A0A9D5CRN3"/>
<proteinExistence type="inferred from homology"/>
<reference evidence="14" key="2">
    <citation type="journal article" date="2022" name="Hortic Res">
        <title>The genome of Dioscorea zingiberensis sheds light on the biosynthesis, origin and evolution of the medicinally important diosgenin saponins.</title>
        <authorList>
            <person name="Li Y."/>
            <person name="Tan C."/>
            <person name="Li Z."/>
            <person name="Guo J."/>
            <person name="Li S."/>
            <person name="Chen X."/>
            <person name="Wang C."/>
            <person name="Dai X."/>
            <person name="Yang H."/>
            <person name="Song W."/>
            <person name="Hou L."/>
            <person name="Xu J."/>
            <person name="Tong Z."/>
            <person name="Xu A."/>
            <person name="Yuan X."/>
            <person name="Wang W."/>
            <person name="Yang Q."/>
            <person name="Chen L."/>
            <person name="Sun Z."/>
            <person name="Wang K."/>
            <person name="Pan B."/>
            <person name="Chen J."/>
            <person name="Bao Y."/>
            <person name="Liu F."/>
            <person name="Qi X."/>
            <person name="Gang D.R."/>
            <person name="Wen J."/>
            <person name="Li J."/>
        </authorList>
    </citation>
    <scope>NUCLEOTIDE SEQUENCE</scope>
    <source>
        <strain evidence="14">Dzin_1.0</strain>
    </source>
</reference>
<dbReference type="SMART" id="SM00369">
    <property type="entry name" value="LRR_TYP"/>
    <property type="match status" value="8"/>
</dbReference>
<dbReference type="InterPro" id="IPR013210">
    <property type="entry name" value="LRR_N_plant-typ"/>
</dbReference>
<keyword evidence="5 11" id="KW-0812">Transmembrane</keyword>
<comment type="caution">
    <text evidence="14">The sequence shown here is derived from an EMBL/GenBank/DDBJ whole genome shotgun (WGS) entry which is preliminary data.</text>
</comment>
<sequence>MAPQYKASSPIVLLLFSTWLLLSCLSFMLMITTAATITANSHDGTSYCIKAERDALLTFKAGIIDKKNRLSSWDKRINLDCCYWSGVRCDNNIGHVTHLDLQNRQRQENYFEGCDEWDLRGDMSPSLLGLKHLQYLDLSGICFDVGRIPKFLGSLENLLYLDLSYSNFSGVIPHELGNLTKLQYLDLSYMINYIMVDDAEWLSGLSSLRTLILDRVNLSTVSNIMQSLNKLPYIKKVSLSDCQLKSLPQSFSHLNFTSLAIMDIRENNFENANISIPEWLFRISSLRELYMTYCGLTGTIPSSVRNATSLEYLDLSHNEQMFGVMPREFGDLCNLHFLILDDTFLEQNLEDFKDAFSGCIKRSLNHFSFSHSKLAGPLPDWLGDLKNLNFLDLFHNALYGSIPSFMGRLSRLQHLDLGENTLNSSITESLGQLTELSRLYLDGNSFNYSSVITEAHLANLTSLKYISLSGSNLVLNLSVGWLPGFQAEWIYLDYCYLGPKFPVWLSNQVNLSSLVISSAGIEDFLPSWFWNITYTMSFLDLSQNAIKGKLPYRLRFNAQQDSVAVLLSSNLLEGSIPYFPPSVRTLDLQNNSFSGVIPSDIGDFMEISSQLRYLSFSSNNLSGSIPKSLGNLLDLEILDLSNNNLSGVIPNCWNKQPNLRYLILSNNMLEGGVPDTIGSLNILEGLDLSKNNLHGEFPSSLKNCTSLITLALDHNMLMGNIPAWVGGVLTSLSILTLKGNKFSGTLPLLFNLTALHFLDLSHNFFSGTIPQSYGNFNAMLNATNISSTDGGALFYSSKEVVINIYLYTKGREINYGILLSYLKFIDLSENNLSGQIPKEIVNLDALQSLGLSNNHLYGEIPTEIGLMQSLESLDLSNNNLTGSIPSSLSTLHFLESLNLTNNNLSGKIPFTGQLTTFGPSAYARNQNLCGAPLLKNCKDEIQNGKDNDLEDENNDGSIVWFFIGLMPGFAIGFWSVCGILVFKKDWRYTYFNFVDYMYDKVYVMVAVTVSRFT</sequence>
<feature type="signal peptide" evidence="12">
    <location>
        <begin position="1"/>
        <end position="34"/>
    </location>
</feature>
<name>A0A9D5CRN3_9LILI</name>
<keyword evidence="6 12" id="KW-0732">Signal</keyword>
<keyword evidence="15" id="KW-1185">Reference proteome</keyword>
<dbReference type="PRINTS" id="PR00019">
    <property type="entry name" value="LEURICHRPT"/>
</dbReference>
<organism evidence="14 15">
    <name type="scientific">Dioscorea zingiberensis</name>
    <dbReference type="NCBI Taxonomy" id="325984"/>
    <lineage>
        <taxon>Eukaryota</taxon>
        <taxon>Viridiplantae</taxon>
        <taxon>Streptophyta</taxon>
        <taxon>Embryophyta</taxon>
        <taxon>Tracheophyta</taxon>
        <taxon>Spermatophyta</taxon>
        <taxon>Magnoliopsida</taxon>
        <taxon>Liliopsida</taxon>
        <taxon>Dioscoreales</taxon>
        <taxon>Dioscoreaceae</taxon>
        <taxon>Dioscorea</taxon>
    </lineage>
</organism>